<dbReference type="FunFam" id="3.40.50.300:FF:000425">
    <property type="entry name" value="Probable ABC transporter, ATP-binding subunit"/>
    <property type="match status" value="1"/>
</dbReference>
<dbReference type="GO" id="GO:0005524">
    <property type="term" value="F:ATP binding"/>
    <property type="evidence" value="ECO:0007669"/>
    <property type="project" value="UniProtKB-KW"/>
</dbReference>
<dbReference type="InParanoid" id="Q029S7"/>
<dbReference type="AlphaFoldDB" id="Q029S7"/>
<evidence type="ECO:0000256" key="1">
    <source>
        <dbReference type="ARBA" id="ARBA00005417"/>
    </source>
</evidence>
<feature type="domain" description="ABC transporter" evidence="5">
    <location>
        <begin position="7"/>
        <end position="240"/>
    </location>
</feature>
<keyword evidence="3" id="KW-0547">Nucleotide-binding</keyword>
<proteinExistence type="inferred from homology"/>
<dbReference type="Gene3D" id="3.40.50.300">
    <property type="entry name" value="P-loop containing nucleotide triphosphate hydrolases"/>
    <property type="match status" value="1"/>
</dbReference>
<dbReference type="Pfam" id="PF00005">
    <property type="entry name" value="ABC_tran"/>
    <property type="match status" value="1"/>
</dbReference>
<dbReference type="KEGG" id="sus:Acid_1205"/>
<reference evidence="6" key="1">
    <citation type="submission" date="2006-10" db="EMBL/GenBank/DDBJ databases">
        <title>Complete sequence of Solibacter usitatus Ellin6076.</title>
        <authorList>
            <consortium name="US DOE Joint Genome Institute"/>
            <person name="Copeland A."/>
            <person name="Lucas S."/>
            <person name="Lapidus A."/>
            <person name="Barry K."/>
            <person name="Detter J.C."/>
            <person name="Glavina del Rio T."/>
            <person name="Hammon N."/>
            <person name="Israni S."/>
            <person name="Dalin E."/>
            <person name="Tice H."/>
            <person name="Pitluck S."/>
            <person name="Thompson L.S."/>
            <person name="Brettin T."/>
            <person name="Bruce D."/>
            <person name="Han C."/>
            <person name="Tapia R."/>
            <person name="Gilna P."/>
            <person name="Schmutz J."/>
            <person name="Larimer F."/>
            <person name="Land M."/>
            <person name="Hauser L."/>
            <person name="Kyrpides N."/>
            <person name="Mikhailova N."/>
            <person name="Janssen P.H."/>
            <person name="Kuske C.R."/>
            <person name="Richardson P."/>
        </authorList>
    </citation>
    <scope>NUCLEOTIDE SEQUENCE</scope>
    <source>
        <strain evidence="6">Ellin6076</strain>
    </source>
</reference>
<evidence type="ECO:0000256" key="3">
    <source>
        <dbReference type="ARBA" id="ARBA00022741"/>
    </source>
</evidence>
<dbReference type="STRING" id="234267.Acid_1205"/>
<gene>
    <name evidence="6" type="ordered locus">Acid_1205</name>
</gene>
<dbReference type="PANTHER" id="PTHR43117">
    <property type="entry name" value="OSMOPROTECTANT IMPORT ATP-BINDING PROTEIN OSMV"/>
    <property type="match status" value="1"/>
</dbReference>
<sequence>MADDPILEIRDLSCSIGGHEVLHDIRLDVKGGETIVLLGRSGSGKTTLLKTVNGLIAPTSGNVRFAGRAATEWDPIELRRRMGYVIQDAGLFPHWTVERNIGLVPRLAGWEVERIRLRVSELLAAVGMGEEYRGRYPRELSGGQKQRVGIARALAADPPLLLFDEPFAALDPITRLELQRLFLELRRSVGKTSLFVTHDIREAMMLASRIALLKDGRVEVVAAPREFLKAESEEARAFLAGLGELETAP</sequence>
<dbReference type="OrthoDB" id="9802264at2"/>
<dbReference type="SMART" id="SM00382">
    <property type="entry name" value="AAA"/>
    <property type="match status" value="1"/>
</dbReference>
<keyword evidence="2" id="KW-0813">Transport</keyword>
<dbReference type="PROSITE" id="PS50893">
    <property type="entry name" value="ABC_TRANSPORTER_2"/>
    <property type="match status" value="1"/>
</dbReference>
<name>Q029S7_SOLUE</name>
<dbReference type="eggNOG" id="COG1125">
    <property type="taxonomic scope" value="Bacteria"/>
</dbReference>
<organism evidence="6">
    <name type="scientific">Solibacter usitatus (strain Ellin6076)</name>
    <dbReference type="NCBI Taxonomy" id="234267"/>
    <lineage>
        <taxon>Bacteria</taxon>
        <taxon>Pseudomonadati</taxon>
        <taxon>Acidobacteriota</taxon>
        <taxon>Terriglobia</taxon>
        <taxon>Bryobacterales</taxon>
        <taxon>Solibacteraceae</taxon>
        <taxon>Candidatus Solibacter</taxon>
    </lineage>
</organism>
<dbReference type="InterPro" id="IPR003593">
    <property type="entry name" value="AAA+_ATPase"/>
</dbReference>
<dbReference type="EMBL" id="CP000473">
    <property type="protein sequence ID" value="ABJ82199.1"/>
    <property type="molecule type" value="Genomic_DNA"/>
</dbReference>
<dbReference type="SUPFAM" id="SSF52540">
    <property type="entry name" value="P-loop containing nucleoside triphosphate hydrolases"/>
    <property type="match status" value="1"/>
</dbReference>
<dbReference type="HOGENOM" id="CLU_000604_1_22_0"/>
<evidence type="ECO:0000313" key="6">
    <source>
        <dbReference type="EMBL" id="ABJ82199.1"/>
    </source>
</evidence>
<dbReference type="PROSITE" id="PS00211">
    <property type="entry name" value="ABC_TRANSPORTER_1"/>
    <property type="match status" value="1"/>
</dbReference>
<dbReference type="PANTHER" id="PTHR43117:SF4">
    <property type="entry name" value="OSMOPROTECTANT IMPORT ATP-BINDING PROTEIN OSMV"/>
    <property type="match status" value="1"/>
</dbReference>
<protein>
    <submittedName>
        <fullName evidence="6">ABC transporter related</fullName>
    </submittedName>
</protein>
<accession>Q029S7</accession>
<evidence type="ECO:0000256" key="2">
    <source>
        <dbReference type="ARBA" id="ARBA00022448"/>
    </source>
</evidence>
<dbReference type="GO" id="GO:0015697">
    <property type="term" value="P:quaternary ammonium group transport"/>
    <property type="evidence" value="ECO:0007669"/>
    <property type="project" value="UniProtKB-ARBA"/>
</dbReference>
<dbReference type="FunCoup" id="Q029S7">
    <property type="interactions" value="199"/>
</dbReference>
<evidence type="ECO:0000256" key="4">
    <source>
        <dbReference type="ARBA" id="ARBA00022840"/>
    </source>
</evidence>
<dbReference type="InterPro" id="IPR017871">
    <property type="entry name" value="ABC_transporter-like_CS"/>
</dbReference>
<dbReference type="InterPro" id="IPR003439">
    <property type="entry name" value="ABC_transporter-like_ATP-bd"/>
</dbReference>
<keyword evidence="4" id="KW-0067">ATP-binding</keyword>
<comment type="similarity">
    <text evidence="1">Belongs to the ABC transporter superfamily.</text>
</comment>
<dbReference type="InterPro" id="IPR027417">
    <property type="entry name" value="P-loop_NTPase"/>
</dbReference>
<evidence type="ECO:0000259" key="5">
    <source>
        <dbReference type="PROSITE" id="PS50893"/>
    </source>
</evidence>
<dbReference type="GO" id="GO:0016887">
    <property type="term" value="F:ATP hydrolysis activity"/>
    <property type="evidence" value="ECO:0007669"/>
    <property type="project" value="InterPro"/>
</dbReference>